<name>A0A7S0PLL8_MICPS</name>
<evidence type="ECO:0000256" key="1">
    <source>
        <dbReference type="SAM" id="MobiDB-lite"/>
    </source>
</evidence>
<reference evidence="2" key="1">
    <citation type="submission" date="2021-01" db="EMBL/GenBank/DDBJ databases">
        <authorList>
            <person name="Corre E."/>
            <person name="Pelletier E."/>
            <person name="Niang G."/>
            <person name="Scheremetjew M."/>
            <person name="Finn R."/>
            <person name="Kale V."/>
            <person name="Holt S."/>
            <person name="Cochrane G."/>
            <person name="Meng A."/>
            <person name="Brown T."/>
            <person name="Cohen L."/>
        </authorList>
    </citation>
    <scope>NUCLEOTIDE SEQUENCE</scope>
    <source>
        <strain evidence="2">CCMP494</strain>
    </source>
</reference>
<gene>
    <name evidence="2" type="ORF">MSP1404_LOCUS1140</name>
</gene>
<protein>
    <submittedName>
        <fullName evidence="2">Uncharacterized protein</fullName>
    </submittedName>
</protein>
<evidence type="ECO:0000313" key="2">
    <source>
        <dbReference type="EMBL" id="CAD8577309.1"/>
    </source>
</evidence>
<sequence>MPLLFKMPKRSTSLSTPRRTVLSGSHVNTSSICQKFEDTEIALLRKKLAVVVSAFNTEIRKHENELKMMARAYNSEVAEREYSFSSAQLQLADAKRHIKVLQFQRNASRDDLQRARGESSILAAQLKEEQDSCDMLKLELATLQRALINSARALSQADAKLIQLMVTSRSSGHVADAAVVEQDVIISKRLAKAEAGLAASTRREASLEQLLTSERVARRELEARPAFEIMSKIDSSRTFGHFSEERRSSFQQNEEIMNQNKQRCGDLGGIIMKDNVHEKLQPDLHQSRRIQNLETGTGKTTFDSDPQVTANRTIAGREVSITRGVNFIKMGTRDTRDCMQNLPVDVRPSCSAEFTEINSQLPPARNTKAGGVNSDRARTNEASKPSKKNKRGTSGLYEEAELTTVTVLNVIDDLSSRGYVSPVNHSFARNIGVEPQQGSCDGAPDNHRNVALSLGTQLDSANVKVKVPPVSDVTDCRTTAFLDLPLHNVQEMQTGKMTRHRIGQGKRKRKLLGQRALASSETLPQLMARGVELGFEG</sequence>
<proteinExistence type="predicted"/>
<accession>A0A7S0PLL8</accession>
<dbReference type="AlphaFoldDB" id="A0A7S0PLL8"/>
<feature type="region of interest" description="Disordered" evidence="1">
    <location>
        <begin position="356"/>
        <end position="395"/>
    </location>
</feature>
<organism evidence="2">
    <name type="scientific">Micromonas pusilla</name>
    <name type="common">Picoplanktonic green alga</name>
    <name type="synonym">Chromulina pusilla</name>
    <dbReference type="NCBI Taxonomy" id="38833"/>
    <lineage>
        <taxon>Eukaryota</taxon>
        <taxon>Viridiplantae</taxon>
        <taxon>Chlorophyta</taxon>
        <taxon>Mamiellophyceae</taxon>
        <taxon>Mamiellales</taxon>
        <taxon>Mamiellaceae</taxon>
        <taxon>Micromonas</taxon>
    </lineage>
</organism>
<dbReference type="EMBL" id="HBEV01001421">
    <property type="protein sequence ID" value="CAD8577309.1"/>
    <property type="molecule type" value="Transcribed_RNA"/>
</dbReference>